<dbReference type="InterPro" id="IPR037185">
    <property type="entry name" value="EmrE-like"/>
</dbReference>
<reference evidence="9" key="1">
    <citation type="journal article" date="2019" name="Int. J. Syst. Evol. Microbiol.">
        <title>The Global Catalogue of Microorganisms (GCM) 10K type strain sequencing project: providing services to taxonomists for standard genome sequencing and annotation.</title>
        <authorList>
            <consortium name="The Broad Institute Genomics Platform"/>
            <consortium name="The Broad Institute Genome Sequencing Center for Infectious Disease"/>
            <person name="Wu L."/>
            <person name="Ma J."/>
        </authorList>
    </citation>
    <scope>NUCLEOTIDE SEQUENCE [LARGE SCALE GENOMIC DNA]</scope>
    <source>
        <strain evidence="9">NBRC 112299</strain>
    </source>
</reference>
<evidence type="ECO:0000313" key="9">
    <source>
        <dbReference type="Proteomes" id="UP001157125"/>
    </source>
</evidence>
<evidence type="ECO:0000256" key="4">
    <source>
        <dbReference type="ARBA" id="ARBA00022989"/>
    </source>
</evidence>
<dbReference type="InterPro" id="IPR050638">
    <property type="entry name" value="AA-Vitamin_Transporters"/>
</dbReference>
<keyword evidence="4 6" id="KW-1133">Transmembrane helix</keyword>
<dbReference type="EMBL" id="BSUN01000001">
    <property type="protein sequence ID" value="GMA37736.1"/>
    <property type="molecule type" value="Genomic_DNA"/>
</dbReference>
<feature type="transmembrane region" description="Helical" evidence="6">
    <location>
        <begin position="222"/>
        <end position="248"/>
    </location>
</feature>
<feature type="domain" description="EamA" evidence="7">
    <location>
        <begin position="157"/>
        <end position="282"/>
    </location>
</feature>
<name>A0ABQ6IJ41_9MICO</name>
<keyword evidence="3 6" id="KW-0812">Transmembrane</keyword>
<comment type="similarity">
    <text evidence="2">Belongs to the EamA transporter family.</text>
</comment>
<feature type="transmembrane region" description="Helical" evidence="6">
    <location>
        <begin position="184"/>
        <end position="202"/>
    </location>
</feature>
<feature type="transmembrane region" description="Helical" evidence="6">
    <location>
        <begin position="20"/>
        <end position="40"/>
    </location>
</feature>
<sequence length="333" mass="35107">MLVHSHSTSETRAMPTRHVLLALTVAVLWGLNFLAIHASLEQFPPLFLVALRFGIIAIPTVLFVPRPRVPWKWLIAYGLGFGTLQFLFLYAGMTAGFPTGLASLVLQASAPFTVLLGAAFLGERLGRRALTGIGAASAGLVVVGLSYGDAAPLGPFLLVLCGALGWALGNIASRQARADKPLNLVLWMSIVPPLPMLALSLGVEGPARIGDAIATSLSPAAIPAWIGLAYTIALGTLLGSGIWVWLMARHPAGSVAPFSMLVPVVGIAAAWIVLDERPAWLEARGRRAHRGRGAVGLTAARLGTPASRTLGSPPPHRRSPRCTKWIHLSHVSA</sequence>
<evidence type="ECO:0000256" key="5">
    <source>
        <dbReference type="ARBA" id="ARBA00023136"/>
    </source>
</evidence>
<comment type="caution">
    <text evidence="8">The sequence shown here is derived from an EMBL/GenBank/DDBJ whole genome shotgun (WGS) entry which is preliminary data.</text>
</comment>
<feature type="domain" description="EamA" evidence="7">
    <location>
        <begin position="19"/>
        <end position="143"/>
    </location>
</feature>
<evidence type="ECO:0000259" key="7">
    <source>
        <dbReference type="Pfam" id="PF00892"/>
    </source>
</evidence>
<evidence type="ECO:0000256" key="3">
    <source>
        <dbReference type="ARBA" id="ARBA00022692"/>
    </source>
</evidence>
<dbReference type="SUPFAM" id="SSF103481">
    <property type="entry name" value="Multidrug resistance efflux transporter EmrE"/>
    <property type="match status" value="2"/>
</dbReference>
<keyword evidence="5 6" id="KW-0472">Membrane</keyword>
<feature type="transmembrane region" description="Helical" evidence="6">
    <location>
        <begin position="71"/>
        <end position="92"/>
    </location>
</feature>
<keyword evidence="9" id="KW-1185">Reference proteome</keyword>
<feature type="transmembrane region" description="Helical" evidence="6">
    <location>
        <begin position="46"/>
        <end position="64"/>
    </location>
</feature>
<evidence type="ECO:0000313" key="8">
    <source>
        <dbReference type="EMBL" id="GMA37736.1"/>
    </source>
</evidence>
<dbReference type="InterPro" id="IPR000620">
    <property type="entry name" value="EamA_dom"/>
</dbReference>
<feature type="transmembrane region" description="Helical" evidence="6">
    <location>
        <begin position="153"/>
        <end position="172"/>
    </location>
</feature>
<gene>
    <name evidence="8" type="ORF">GCM10025876_39400</name>
</gene>
<evidence type="ECO:0000256" key="2">
    <source>
        <dbReference type="ARBA" id="ARBA00007362"/>
    </source>
</evidence>
<dbReference type="Pfam" id="PF00892">
    <property type="entry name" value="EamA"/>
    <property type="match status" value="2"/>
</dbReference>
<evidence type="ECO:0000256" key="6">
    <source>
        <dbReference type="SAM" id="Phobius"/>
    </source>
</evidence>
<dbReference type="PANTHER" id="PTHR32322:SF9">
    <property type="entry name" value="AMINO-ACID METABOLITE EFFLUX PUMP-RELATED"/>
    <property type="match status" value="1"/>
</dbReference>
<feature type="transmembrane region" description="Helical" evidence="6">
    <location>
        <begin position="104"/>
        <end position="122"/>
    </location>
</feature>
<feature type="transmembrane region" description="Helical" evidence="6">
    <location>
        <begin position="129"/>
        <end position="147"/>
    </location>
</feature>
<dbReference type="PANTHER" id="PTHR32322">
    <property type="entry name" value="INNER MEMBRANE TRANSPORTER"/>
    <property type="match status" value="1"/>
</dbReference>
<accession>A0ABQ6IJ41</accession>
<dbReference type="Proteomes" id="UP001157125">
    <property type="component" value="Unassembled WGS sequence"/>
</dbReference>
<protein>
    <submittedName>
        <fullName evidence="8">Membrane protein</fullName>
    </submittedName>
</protein>
<feature type="transmembrane region" description="Helical" evidence="6">
    <location>
        <begin position="255"/>
        <end position="274"/>
    </location>
</feature>
<proteinExistence type="inferred from homology"/>
<organism evidence="8 9">
    <name type="scientific">Demequina litorisediminis</name>
    <dbReference type="NCBI Taxonomy" id="1849022"/>
    <lineage>
        <taxon>Bacteria</taxon>
        <taxon>Bacillati</taxon>
        <taxon>Actinomycetota</taxon>
        <taxon>Actinomycetes</taxon>
        <taxon>Micrococcales</taxon>
        <taxon>Demequinaceae</taxon>
        <taxon>Demequina</taxon>
    </lineage>
</organism>
<comment type="subcellular location">
    <subcellularLocation>
        <location evidence="1">Membrane</location>
        <topology evidence="1">Multi-pass membrane protein</topology>
    </subcellularLocation>
</comment>
<evidence type="ECO:0000256" key="1">
    <source>
        <dbReference type="ARBA" id="ARBA00004141"/>
    </source>
</evidence>